<evidence type="ECO:0000256" key="6">
    <source>
        <dbReference type="ARBA" id="ARBA00022676"/>
    </source>
</evidence>
<evidence type="ECO:0000256" key="7">
    <source>
        <dbReference type="ARBA" id="ARBA00022679"/>
    </source>
</evidence>
<feature type="transmembrane region" description="Helical" evidence="15">
    <location>
        <begin position="376"/>
        <end position="395"/>
    </location>
</feature>
<dbReference type="PANTHER" id="PTHR12989">
    <property type="entry name" value="ALPHA-1,2-GLUCOSYLTRANSFERASE ALG10"/>
    <property type="match status" value="1"/>
</dbReference>
<evidence type="ECO:0000313" key="17">
    <source>
        <dbReference type="Proteomes" id="UP000053029"/>
    </source>
</evidence>
<dbReference type="GO" id="GO:0005789">
    <property type="term" value="C:endoplasmic reticulum membrane"/>
    <property type="evidence" value="ECO:0007669"/>
    <property type="project" value="UniProtKB-SubCell"/>
</dbReference>
<keyword evidence="8 15" id="KW-0812">Transmembrane</keyword>
<keyword evidence="9" id="KW-0256">Endoplasmic reticulum</keyword>
<evidence type="ECO:0000256" key="11">
    <source>
        <dbReference type="ARBA" id="ARBA00023136"/>
    </source>
</evidence>
<dbReference type="STRING" id="1442368.A0A0D2F370"/>
<dbReference type="UniPathway" id="UPA00378"/>
<protein>
    <recommendedName>
        <fullName evidence="5">Dol-P-Glc:Glc(2)Man(9)GlcNAc(2)-PP-Dol alpha-1,2-glucosyltransferase</fullName>
        <ecNumber evidence="4">2.4.1.256</ecNumber>
    </recommendedName>
    <alternativeName>
        <fullName evidence="12">Asparagine-linked glycosylation protein 10</fullName>
    </alternativeName>
</protein>
<comment type="similarity">
    <text evidence="3">Belongs to the ALG10 glucosyltransferase family.</text>
</comment>
<accession>A0A0D2F370</accession>
<dbReference type="Proteomes" id="UP000053029">
    <property type="component" value="Unassembled WGS sequence"/>
</dbReference>
<evidence type="ECO:0000256" key="13">
    <source>
        <dbReference type="ARBA" id="ARBA00044727"/>
    </source>
</evidence>
<dbReference type="Pfam" id="PF04922">
    <property type="entry name" value="DIE2_ALG10"/>
    <property type="match status" value="1"/>
</dbReference>
<evidence type="ECO:0000256" key="10">
    <source>
        <dbReference type="ARBA" id="ARBA00022989"/>
    </source>
</evidence>
<reference evidence="16 17" key="1">
    <citation type="submission" date="2015-01" db="EMBL/GenBank/DDBJ databases">
        <title>The Genome Sequence of Fonsecaea pedrosoi CBS 271.37.</title>
        <authorList>
            <consortium name="The Broad Institute Genomics Platform"/>
            <person name="Cuomo C."/>
            <person name="de Hoog S."/>
            <person name="Gorbushina A."/>
            <person name="Stielow B."/>
            <person name="Teixiera M."/>
            <person name="Abouelleil A."/>
            <person name="Chapman S.B."/>
            <person name="Priest M."/>
            <person name="Young S.K."/>
            <person name="Wortman J."/>
            <person name="Nusbaum C."/>
            <person name="Birren B."/>
        </authorList>
    </citation>
    <scope>NUCLEOTIDE SEQUENCE [LARGE SCALE GENOMIC DNA]</scope>
    <source>
        <strain evidence="16 17">CBS 271.37</strain>
    </source>
</reference>
<evidence type="ECO:0000256" key="4">
    <source>
        <dbReference type="ARBA" id="ARBA00011967"/>
    </source>
</evidence>
<evidence type="ECO:0000256" key="2">
    <source>
        <dbReference type="ARBA" id="ARBA00004922"/>
    </source>
</evidence>
<dbReference type="EC" id="2.4.1.256" evidence="4"/>
<dbReference type="HOGENOM" id="CLU_017053_1_0_1"/>
<dbReference type="GO" id="GO:0006488">
    <property type="term" value="P:dolichol-linked oligosaccharide biosynthetic process"/>
    <property type="evidence" value="ECO:0007669"/>
    <property type="project" value="InterPro"/>
</dbReference>
<dbReference type="PANTHER" id="PTHR12989:SF10">
    <property type="entry name" value="DOL-P-GLC:GLC(2)MAN(9)GLCNAC(2)-PP-DOL ALPHA-1,2-GLUCOSYLTRANSFERASE-RELATED"/>
    <property type="match status" value="1"/>
</dbReference>
<dbReference type="PIRSF" id="PIRSF028810">
    <property type="entry name" value="Alpha1_2_glucosyltferase_Alg10"/>
    <property type="match status" value="1"/>
</dbReference>
<evidence type="ECO:0000256" key="1">
    <source>
        <dbReference type="ARBA" id="ARBA00004477"/>
    </source>
</evidence>
<dbReference type="InterPro" id="IPR016900">
    <property type="entry name" value="Alg10"/>
</dbReference>
<evidence type="ECO:0000256" key="5">
    <source>
        <dbReference type="ARBA" id="ARBA00018512"/>
    </source>
</evidence>
<evidence type="ECO:0000256" key="14">
    <source>
        <dbReference type="ARBA" id="ARBA00048064"/>
    </source>
</evidence>
<evidence type="ECO:0000256" key="15">
    <source>
        <dbReference type="SAM" id="Phobius"/>
    </source>
</evidence>
<evidence type="ECO:0000313" key="16">
    <source>
        <dbReference type="EMBL" id="KIW81072.1"/>
    </source>
</evidence>
<keyword evidence="7" id="KW-0808">Transferase</keyword>
<keyword evidence="6" id="KW-0328">Glycosyltransferase</keyword>
<dbReference type="RefSeq" id="XP_013284880.1">
    <property type="nucleotide sequence ID" value="XM_013429426.1"/>
</dbReference>
<dbReference type="GeneID" id="25303585"/>
<dbReference type="OrthoDB" id="4769at2759"/>
<comment type="function">
    <text evidence="13">Dol-P-Glc:Glc(2)Man(9)GlcNAc(2)-PP-Dol alpha-1,2-glucosyltransferase that operates in the biosynthetic pathway of dolichol-linked oligosaccharides, the glycan precursors employed in protein asparagine (N)-glycosylation. The assembly of dolichol-linked oligosaccharides begins on the cytosolic side of the endoplasmic reticulum membrane and finishes in its lumen. The sequential addition of sugars to dolichol pyrophosphate produces dolichol-linked oligosaccharides containing fourteen sugars, including two GlcNAcs, nine mannoses and three glucoses. Once assembled, the oligosaccharide is transferred from the lipid to nascent proteins by oligosaccharyltransferases. In the lumen of the endoplasmic reticulum, adds the third and last glucose residue from dolichyl phosphate glucose (Dol-P-Glc) onto the lipid-linked oligosaccharide intermediate Glc(2)Man(9)GlcNAc(2)-PP-Dol to produce Glc(3)Man(9)GlcNAc(2)-PP-Dol.</text>
</comment>
<keyword evidence="11 15" id="KW-0472">Membrane</keyword>
<name>A0A0D2F370_9EURO</name>
<sequence length="535" mass="60622">MSYFVSPEFLRVLLLGLITSAHMTWRRLINQIVPEPYLDEYFHIPQAQAYWLGKWSQWDPKITTPPGLYVFSYSVNAVRNAFSQKGVSASVNEWRFTNVLLLYLFLVALYVLAAVGRRAVYHESVLQREFSIICFPLIFFFSGIYYTDLFSVFTVVLCEVFWAAGSNAQGSLKVLYQTLHLLAGLVSLAARQTNIFWVAVYLGGLQAIESVKQRVGAREVHDPPVSESYFEDFPITSISLAQSAVPMIPQLLVDLWPQLSLLGAFAAFVVWNGGVVLGDRDNHTATIHLAQMLYIWPAIVFFSWPVLLPLFSDLRGLRQRLPRVTTTVSFLALMLAVVKFNTVIHPFTLADNRHYTFYVFAILRKHWLVRYAAVPVYYLCACMVLGRLGGVTDAVTSSSSSTKPSRILYGDDAVRVSFILVWLVATSLSLIAAPLVEPRYFLVPWLTWRLAVPEYIAPSAEKRARSELETQVSTPKDKARLPVSALQTLLRTAAAQSARLELAWYLAVNAVTCYMFLYRGFEWSQEPGNVQRFMW</sequence>
<dbReference type="VEuPathDB" id="FungiDB:Z517_04095"/>
<comment type="catalytic activity">
    <reaction evidence="14">
        <text>an alpha-D-Glc-(1-&gt;3)-alpha-D-Glc-(1-&gt;3)-alpha-D-Man-(1-&gt;2)-alpha-D-Man-(1-&gt;2)-alpha-D-Man-(1-&gt;3)-[alpha-D-Man-(1-&gt;2)-alpha-D-Man-(1-&gt;3)-[alpha-D-Man-(1-&gt;2)-alpha-D-Man-(1-&gt;6)]-alpha-D-Man-(1-&gt;6)]-beta-D-Man-(1-&gt;4)-beta-D-GlcNAc-(1-&gt;4)-alpha-D-GlcNAc-diphospho-di-trans,poly-cis-dolichol + a di-trans,poly-cis-dolichyl beta-D-glucosyl phosphate = a alpha-D-Glc-(1-&gt;2)-alpha-D-Glc-(1-&gt;3)-alpha-D-Glc-(1-&gt;3)-alpha-D-Man-(1-&gt;2)-alpha-D-Man-(1-&gt;2)-alpha-D-Man-(1-&gt;3)-[alpha-D-Man-(1-&gt;2)-alpha-D-Man-(1-&gt;3)-[alpha-D-Man-(1-&gt;2)-alpha-D-Man-(1-&gt;6)]-alpha-D-Man-(1-&gt;6)]-beta-D-Man-(1-&gt;4)-beta-D-GlcNAc-(1-&gt;4)-alpha-D-GlcNAc-diphospho-di-trans,poly-cis-dolichol + a di-trans,poly-cis-dolichyl phosphate + H(+)</text>
        <dbReference type="Rhea" id="RHEA:29543"/>
        <dbReference type="Rhea" id="RHEA-COMP:19498"/>
        <dbReference type="Rhea" id="RHEA-COMP:19502"/>
        <dbReference type="Rhea" id="RHEA-COMP:19512"/>
        <dbReference type="Rhea" id="RHEA-COMP:19522"/>
        <dbReference type="ChEBI" id="CHEBI:15378"/>
        <dbReference type="ChEBI" id="CHEBI:57525"/>
        <dbReference type="ChEBI" id="CHEBI:57683"/>
        <dbReference type="ChEBI" id="CHEBI:132522"/>
        <dbReference type="ChEBI" id="CHEBI:132523"/>
        <dbReference type="EC" id="2.4.1.256"/>
    </reaction>
    <physiologicalReaction direction="left-to-right" evidence="14">
        <dbReference type="Rhea" id="RHEA:29544"/>
    </physiologicalReaction>
</comment>
<keyword evidence="17" id="KW-1185">Reference proteome</keyword>
<comment type="subcellular location">
    <subcellularLocation>
        <location evidence="1">Endoplasmic reticulum membrane</location>
        <topology evidence="1">Multi-pass membrane protein</topology>
    </subcellularLocation>
</comment>
<evidence type="ECO:0000256" key="8">
    <source>
        <dbReference type="ARBA" id="ARBA00022692"/>
    </source>
</evidence>
<dbReference type="EMBL" id="KN846971">
    <property type="protein sequence ID" value="KIW81072.1"/>
    <property type="molecule type" value="Genomic_DNA"/>
</dbReference>
<keyword evidence="10 15" id="KW-1133">Transmembrane helix</keyword>
<feature type="transmembrane region" description="Helical" evidence="15">
    <location>
        <begin position="293"/>
        <end position="312"/>
    </location>
</feature>
<comment type="pathway">
    <text evidence="2">Protein modification; protein glycosylation.</text>
</comment>
<gene>
    <name evidence="16" type="ORF">Z517_04095</name>
</gene>
<dbReference type="GO" id="GO:0106073">
    <property type="term" value="F:dolichyl pyrophosphate Glc2Man9GlcNAc2 alpha-1,2-glucosyltransferase activity"/>
    <property type="evidence" value="ECO:0007669"/>
    <property type="project" value="UniProtKB-EC"/>
</dbReference>
<feature type="transmembrane region" description="Helical" evidence="15">
    <location>
        <begin position="416"/>
        <end position="436"/>
    </location>
</feature>
<evidence type="ECO:0000256" key="12">
    <source>
        <dbReference type="ARBA" id="ARBA00032069"/>
    </source>
</evidence>
<feature type="transmembrane region" description="Helical" evidence="15">
    <location>
        <begin position="182"/>
        <end position="204"/>
    </location>
</feature>
<feature type="transmembrane region" description="Helical" evidence="15">
    <location>
        <begin position="502"/>
        <end position="521"/>
    </location>
</feature>
<feature type="transmembrane region" description="Helical" evidence="15">
    <location>
        <begin position="132"/>
        <end position="162"/>
    </location>
</feature>
<evidence type="ECO:0000256" key="3">
    <source>
        <dbReference type="ARBA" id="ARBA00010600"/>
    </source>
</evidence>
<evidence type="ECO:0000256" key="9">
    <source>
        <dbReference type="ARBA" id="ARBA00022824"/>
    </source>
</evidence>
<feature type="transmembrane region" description="Helical" evidence="15">
    <location>
        <begin position="100"/>
        <end position="120"/>
    </location>
</feature>
<feature type="transmembrane region" description="Helical" evidence="15">
    <location>
        <begin position="324"/>
        <end position="344"/>
    </location>
</feature>
<proteinExistence type="inferred from homology"/>
<dbReference type="AlphaFoldDB" id="A0A0D2F370"/>
<organism evidence="16 17">
    <name type="scientific">Fonsecaea pedrosoi CBS 271.37</name>
    <dbReference type="NCBI Taxonomy" id="1442368"/>
    <lineage>
        <taxon>Eukaryota</taxon>
        <taxon>Fungi</taxon>
        <taxon>Dikarya</taxon>
        <taxon>Ascomycota</taxon>
        <taxon>Pezizomycotina</taxon>
        <taxon>Eurotiomycetes</taxon>
        <taxon>Chaetothyriomycetidae</taxon>
        <taxon>Chaetothyriales</taxon>
        <taxon>Herpotrichiellaceae</taxon>
        <taxon>Fonsecaea</taxon>
    </lineage>
</organism>
<feature type="transmembrane region" description="Helical" evidence="15">
    <location>
        <begin position="255"/>
        <end position="273"/>
    </location>
</feature>